<accession>X0X2Z9</accession>
<feature type="domain" description="Tyr recombinase" evidence="2">
    <location>
        <begin position="137"/>
        <end position="249"/>
    </location>
</feature>
<comment type="caution">
    <text evidence="3">The sequence shown here is derived from an EMBL/GenBank/DDBJ whole genome shotgun (WGS) entry which is preliminary data.</text>
</comment>
<organism evidence="3">
    <name type="scientific">marine sediment metagenome</name>
    <dbReference type="NCBI Taxonomy" id="412755"/>
    <lineage>
        <taxon>unclassified sequences</taxon>
        <taxon>metagenomes</taxon>
        <taxon>ecological metagenomes</taxon>
    </lineage>
</organism>
<dbReference type="GO" id="GO:0015074">
    <property type="term" value="P:DNA integration"/>
    <property type="evidence" value="ECO:0007669"/>
    <property type="project" value="InterPro"/>
</dbReference>
<evidence type="ECO:0000259" key="2">
    <source>
        <dbReference type="PROSITE" id="PS51898"/>
    </source>
</evidence>
<dbReference type="GO" id="GO:0003677">
    <property type="term" value="F:DNA binding"/>
    <property type="evidence" value="ECO:0007669"/>
    <property type="project" value="InterPro"/>
</dbReference>
<evidence type="ECO:0000313" key="3">
    <source>
        <dbReference type="EMBL" id="GAG19381.1"/>
    </source>
</evidence>
<evidence type="ECO:0000256" key="1">
    <source>
        <dbReference type="ARBA" id="ARBA00023172"/>
    </source>
</evidence>
<feature type="non-terminal residue" evidence="3">
    <location>
        <position position="249"/>
    </location>
</feature>
<dbReference type="InterPro" id="IPR011010">
    <property type="entry name" value="DNA_brk_join_enz"/>
</dbReference>
<sequence>MNVHKPEYKLNKAIKRLNEDLEIPKTNKKIILDMVDYILASGLSQARAVKYLYCLKGTSKIMGKEFTSITKKDVTQFLIYINTTDKLQEWTKHDYLVLTRRLFQWIKKELPIKSQETKDAIQQICDIKVKRAKSREKTPDHMLEPDEILKIADKATNSRNKAFVLAFYESMTRIGEFLPVKIKDVKFDQYGCQMFVSGKTGFRPIRLIASQPAISNWLTNHPDRENPNGYLWCGIGRVNQKEMLSYASA</sequence>
<dbReference type="PROSITE" id="PS51898">
    <property type="entry name" value="TYR_RECOMBINASE"/>
    <property type="match status" value="1"/>
</dbReference>
<dbReference type="EMBL" id="BARS01035512">
    <property type="protein sequence ID" value="GAG19381.1"/>
    <property type="molecule type" value="Genomic_DNA"/>
</dbReference>
<reference evidence="3" key="1">
    <citation type="journal article" date="2014" name="Front. Microbiol.">
        <title>High frequency of phylogenetically diverse reductive dehalogenase-homologous genes in deep subseafloor sedimentary metagenomes.</title>
        <authorList>
            <person name="Kawai M."/>
            <person name="Futagami T."/>
            <person name="Toyoda A."/>
            <person name="Takaki Y."/>
            <person name="Nishi S."/>
            <person name="Hori S."/>
            <person name="Arai W."/>
            <person name="Tsubouchi T."/>
            <person name="Morono Y."/>
            <person name="Uchiyama I."/>
            <person name="Ito T."/>
            <person name="Fujiyama A."/>
            <person name="Inagaki F."/>
            <person name="Takami H."/>
        </authorList>
    </citation>
    <scope>NUCLEOTIDE SEQUENCE</scope>
    <source>
        <strain evidence="3">Expedition CK06-06</strain>
    </source>
</reference>
<dbReference type="SUPFAM" id="SSF56349">
    <property type="entry name" value="DNA breaking-rejoining enzymes"/>
    <property type="match status" value="1"/>
</dbReference>
<keyword evidence="1" id="KW-0233">DNA recombination</keyword>
<dbReference type="InterPro" id="IPR013762">
    <property type="entry name" value="Integrase-like_cat_sf"/>
</dbReference>
<protein>
    <recommendedName>
        <fullName evidence="2">Tyr recombinase domain-containing protein</fullName>
    </recommendedName>
</protein>
<gene>
    <name evidence="3" type="ORF">S01H1_54707</name>
</gene>
<proteinExistence type="predicted"/>
<dbReference type="GO" id="GO:0006310">
    <property type="term" value="P:DNA recombination"/>
    <property type="evidence" value="ECO:0007669"/>
    <property type="project" value="UniProtKB-KW"/>
</dbReference>
<dbReference type="AlphaFoldDB" id="X0X2Z9"/>
<dbReference type="Gene3D" id="1.10.443.10">
    <property type="entry name" value="Intergrase catalytic core"/>
    <property type="match status" value="1"/>
</dbReference>
<name>X0X2Z9_9ZZZZ</name>
<dbReference type="InterPro" id="IPR002104">
    <property type="entry name" value="Integrase_catalytic"/>
</dbReference>